<dbReference type="EMBL" id="JAPEVB010000002">
    <property type="protein sequence ID" value="KAJ4392987.1"/>
    <property type="molecule type" value="Genomic_DNA"/>
</dbReference>
<feature type="signal peptide" evidence="1">
    <location>
        <begin position="1"/>
        <end position="17"/>
    </location>
</feature>
<accession>A0A9W8YUV1</accession>
<evidence type="ECO:0000256" key="1">
    <source>
        <dbReference type="SAM" id="SignalP"/>
    </source>
</evidence>
<dbReference type="AlphaFoldDB" id="A0A9W8YUV1"/>
<dbReference type="Proteomes" id="UP001140453">
    <property type="component" value="Unassembled WGS sequence"/>
</dbReference>
<reference evidence="2" key="1">
    <citation type="submission" date="2022-10" db="EMBL/GenBank/DDBJ databases">
        <title>Tapping the CABI collections for fungal endophytes: first genome assemblies for Collariella, Neodidymelliopsis, Ascochyta clinopodiicola, Didymella pomorum, Didymosphaeria variabile, Neocosmospora piperis and Neocucurbitaria cava.</title>
        <authorList>
            <person name="Hill R."/>
        </authorList>
    </citation>
    <scope>NUCLEOTIDE SEQUENCE</scope>
    <source>
        <strain evidence="2">IMI 355082</strain>
    </source>
</reference>
<proteinExistence type="predicted"/>
<evidence type="ECO:0000313" key="2">
    <source>
        <dbReference type="EMBL" id="KAJ4392987.1"/>
    </source>
</evidence>
<comment type="caution">
    <text evidence="2">The sequence shown here is derived from an EMBL/GenBank/DDBJ whole genome shotgun (WGS) entry which is preliminary data.</text>
</comment>
<name>A0A9W8YUV1_9PEZI</name>
<keyword evidence="3" id="KW-1185">Reference proteome</keyword>
<sequence>MRFGLVLAVLYPALAIATFDCYGDRNCCMKNHSVCNHQRGCLIECSACYEDYSIYCGDCGADCCTFAGGELVDDGTGSVYTTSTQLWGTYCKT</sequence>
<feature type="chain" id="PRO_5040860734" evidence="1">
    <location>
        <begin position="18"/>
        <end position="93"/>
    </location>
</feature>
<protein>
    <submittedName>
        <fullName evidence="2">Uncharacterized protein</fullName>
    </submittedName>
</protein>
<evidence type="ECO:0000313" key="3">
    <source>
        <dbReference type="Proteomes" id="UP001140453"/>
    </source>
</evidence>
<dbReference type="OrthoDB" id="10348028at2759"/>
<gene>
    <name evidence="2" type="ORF">N0V93_002191</name>
</gene>
<keyword evidence="1" id="KW-0732">Signal</keyword>
<organism evidence="2 3">
    <name type="scientific">Gnomoniopsis smithogilvyi</name>
    <dbReference type="NCBI Taxonomy" id="1191159"/>
    <lineage>
        <taxon>Eukaryota</taxon>
        <taxon>Fungi</taxon>
        <taxon>Dikarya</taxon>
        <taxon>Ascomycota</taxon>
        <taxon>Pezizomycotina</taxon>
        <taxon>Sordariomycetes</taxon>
        <taxon>Sordariomycetidae</taxon>
        <taxon>Diaporthales</taxon>
        <taxon>Gnomoniaceae</taxon>
        <taxon>Gnomoniopsis</taxon>
    </lineage>
</organism>